<evidence type="ECO:0000313" key="2">
    <source>
        <dbReference type="EMBL" id="GFT41385.1"/>
    </source>
</evidence>
<keyword evidence="1" id="KW-1133">Transmembrane helix</keyword>
<keyword evidence="1" id="KW-0812">Transmembrane</keyword>
<dbReference type="AlphaFoldDB" id="A0A8X6TPC2"/>
<evidence type="ECO:0000256" key="1">
    <source>
        <dbReference type="SAM" id="Phobius"/>
    </source>
</evidence>
<gene>
    <name evidence="2" type="ORF">NPIL_93851</name>
</gene>
<proteinExistence type="predicted"/>
<organism evidence="2 3">
    <name type="scientific">Nephila pilipes</name>
    <name type="common">Giant wood spider</name>
    <name type="synonym">Nephila maculata</name>
    <dbReference type="NCBI Taxonomy" id="299642"/>
    <lineage>
        <taxon>Eukaryota</taxon>
        <taxon>Metazoa</taxon>
        <taxon>Ecdysozoa</taxon>
        <taxon>Arthropoda</taxon>
        <taxon>Chelicerata</taxon>
        <taxon>Arachnida</taxon>
        <taxon>Araneae</taxon>
        <taxon>Araneomorphae</taxon>
        <taxon>Entelegynae</taxon>
        <taxon>Araneoidea</taxon>
        <taxon>Nephilidae</taxon>
        <taxon>Nephila</taxon>
    </lineage>
</organism>
<feature type="transmembrane region" description="Helical" evidence="1">
    <location>
        <begin position="12"/>
        <end position="34"/>
    </location>
</feature>
<reference evidence="2" key="1">
    <citation type="submission" date="2020-08" db="EMBL/GenBank/DDBJ databases">
        <title>Multicomponent nature underlies the extraordinary mechanical properties of spider dragline silk.</title>
        <authorList>
            <person name="Kono N."/>
            <person name="Nakamura H."/>
            <person name="Mori M."/>
            <person name="Yoshida Y."/>
            <person name="Ohtoshi R."/>
            <person name="Malay A.D."/>
            <person name="Moran D.A.P."/>
            <person name="Tomita M."/>
            <person name="Numata K."/>
            <person name="Arakawa K."/>
        </authorList>
    </citation>
    <scope>NUCLEOTIDE SEQUENCE</scope>
</reference>
<evidence type="ECO:0000313" key="3">
    <source>
        <dbReference type="Proteomes" id="UP000887013"/>
    </source>
</evidence>
<keyword evidence="3" id="KW-1185">Reference proteome</keyword>
<sequence>MLLADKKNHDQTKVIITTVPHIGSLSLTPIMIFFDYTSFLMAYQAEDKSFCSKPYHNLSFHISFKIFPVIMLMIAVIWLYDILSVSGNFASLASAHAPHDNGALHASTTLMSSASFKRHVMLRGQSVGLLLLC</sequence>
<dbReference type="Proteomes" id="UP000887013">
    <property type="component" value="Unassembled WGS sequence"/>
</dbReference>
<name>A0A8X6TPC2_NEPPI</name>
<feature type="transmembrane region" description="Helical" evidence="1">
    <location>
        <begin position="62"/>
        <end position="80"/>
    </location>
</feature>
<keyword evidence="1" id="KW-0472">Membrane</keyword>
<protein>
    <submittedName>
        <fullName evidence="2">Uncharacterized protein</fullName>
    </submittedName>
</protein>
<comment type="caution">
    <text evidence="2">The sequence shown here is derived from an EMBL/GenBank/DDBJ whole genome shotgun (WGS) entry which is preliminary data.</text>
</comment>
<accession>A0A8X6TPC2</accession>
<dbReference type="EMBL" id="BMAW01063679">
    <property type="protein sequence ID" value="GFT41385.1"/>
    <property type="molecule type" value="Genomic_DNA"/>
</dbReference>